<protein>
    <submittedName>
        <fullName evidence="1">Uncharacterized protein</fullName>
    </submittedName>
</protein>
<proteinExistence type="predicted"/>
<name>A0A6A4GN83_9AGAR</name>
<evidence type="ECO:0000313" key="1">
    <source>
        <dbReference type="EMBL" id="KAE9386916.1"/>
    </source>
</evidence>
<dbReference type="OrthoDB" id="3259884at2759"/>
<organism evidence="1 2">
    <name type="scientific">Gymnopus androsaceus JB14</name>
    <dbReference type="NCBI Taxonomy" id="1447944"/>
    <lineage>
        <taxon>Eukaryota</taxon>
        <taxon>Fungi</taxon>
        <taxon>Dikarya</taxon>
        <taxon>Basidiomycota</taxon>
        <taxon>Agaricomycotina</taxon>
        <taxon>Agaricomycetes</taxon>
        <taxon>Agaricomycetidae</taxon>
        <taxon>Agaricales</taxon>
        <taxon>Marasmiineae</taxon>
        <taxon>Omphalotaceae</taxon>
        <taxon>Gymnopus</taxon>
    </lineage>
</organism>
<dbReference type="AlphaFoldDB" id="A0A6A4GN83"/>
<gene>
    <name evidence="1" type="ORF">BT96DRAFT_838445</name>
</gene>
<evidence type="ECO:0000313" key="2">
    <source>
        <dbReference type="Proteomes" id="UP000799118"/>
    </source>
</evidence>
<reference evidence="1" key="1">
    <citation type="journal article" date="2019" name="Environ. Microbiol.">
        <title>Fungal ecological strategies reflected in gene transcription - a case study of two litter decomposers.</title>
        <authorList>
            <person name="Barbi F."/>
            <person name="Kohler A."/>
            <person name="Barry K."/>
            <person name="Baskaran P."/>
            <person name="Daum C."/>
            <person name="Fauchery L."/>
            <person name="Ihrmark K."/>
            <person name="Kuo A."/>
            <person name="LaButti K."/>
            <person name="Lipzen A."/>
            <person name="Morin E."/>
            <person name="Grigoriev I.V."/>
            <person name="Henrissat B."/>
            <person name="Lindahl B."/>
            <person name="Martin F."/>
        </authorList>
    </citation>
    <scope>NUCLEOTIDE SEQUENCE</scope>
    <source>
        <strain evidence="1">JB14</strain>
    </source>
</reference>
<dbReference type="Proteomes" id="UP000799118">
    <property type="component" value="Unassembled WGS sequence"/>
</dbReference>
<sequence length="195" mass="21325">MSILALSSPNALKVSSPILDKSLVTPPLSSAAKNTPTKLHCFLEHAEEDLGVANATLLHYQIEDKGYGLDILHQVLDDDLKELGVKLGDILHLKRTVPLWFNGPDAEQEHLASGSTSRASGVSDIPAMYTHFEKQWPDGGHASTFTPGPNEEPHCSFDWYYFSELTKSMIPVPSGFVPVMDGEQDEFGNPSASYD</sequence>
<dbReference type="EMBL" id="ML769838">
    <property type="protein sequence ID" value="KAE9386916.1"/>
    <property type="molecule type" value="Genomic_DNA"/>
</dbReference>
<keyword evidence="2" id="KW-1185">Reference proteome</keyword>
<accession>A0A6A4GN83</accession>